<proteinExistence type="predicted"/>
<gene>
    <name evidence="1" type="ORF">CBW65_23625</name>
</gene>
<evidence type="ECO:0000313" key="1">
    <source>
        <dbReference type="EMBL" id="ARU63675.1"/>
    </source>
</evidence>
<evidence type="ECO:0008006" key="3">
    <source>
        <dbReference type="Google" id="ProtNLM"/>
    </source>
</evidence>
<organism evidence="1 2">
    <name type="scientific">Tumebacillus avium</name>
    <dbReference type="NCBI Taxonomy" id="1903704"/>
    <lineage>
        <taxon>Bacteria</taxon>
        <taxon>Bacillati</taxon>
        <taxon>Bacillota</taxon>
        <taxon>Bacilli</taxon>
        <taxon>Bacillales</taxon>
        <taxon>Alicyclobacillaceae</taxon>
        <taxon>Tumebacillus</taxon>
    </lineage>
</organism>
<dbReference type="EMBL" id="CP021434">
    <property type="protein sequence ID" value="ARU63675.1"/>
    <property type="molecule type" value="Genomic_DNA"/>
</dbReference>
<evidence type="ECO:0000313" key="2">
    <source>
        <dbReference type="Proteomes" id="UP000195437"/>
    </source>
</evidence>
<protein>
    <recommendedName>
        <fullName evidence="3">YtkA-like domain-containing protein</fullName>
    </recommendedName>
</protein>
<reference evidence="2" key="1">
    <citation type="submission" date="2017-05" db="EMBL/GenBank/DDBJ databases">
        <authorList>
            <person name="Sung H."/>
        </authorList>
    </citation>
    <scope>NUCLEOTIDE SEQUENCE [LARGE SCALE GENOMIC DNA]</scope>
    <source>
        <strain evidence="2">AR23208</strain>
    </source>
</reference>
<dbReference type="KEGG" id="tum:CBW65_23625"/>
<sequence length="141" mass="15171">MLDVLSSNWLKSTMAGLAFATIVTILSSGCGEQIKIDSSPGNTSTVQQDVYASITHKVTGSVATFQISFLGNSINKINSSEKITAEVLKEHSNEKVPVQLAQVSNTEYTAEATLSKGTWNLTLHVQNEGKLTSFSDTFIVE</sequence>
<dbReference type="AlphaFoldDB" id="A0A1Y0IW11"/>
<dbReference type="RefSeq" id="WP_087459010.1">
    <property type="nucleotide sequence ID" value="NZ_CP021434.1"/>
</dbReference>
<name>A0A1Y0IW11_9BACL</name>
<keyword evidence="2" id="KW-1185">Reference proteome</keyword>
<dbReference type="Proteomes" id="UP000195437">
    <property type="component" value="Chromosome"/>
</dbReference>
<accession>A0A1Y0IW11</accession>